<dbReference type="InterPro" id="IPR023430">
    <property type="entry name" value="Pept_HybD-like_dom_sf"/>
</dbReference>
<dbReference type="Pfam" id="PF06866">
    <property type="entry name" value="DUF1256"/>
    <property type="match status" value="1"/>
</dbReference>
<dbReference type="OrthoDB" id="9815953at2"/>
<dbReference type="AlphaFoldDB" id="A0A4S4BRA8"/>
<evidence type="ECO:0000313" key="2">
    <source>
        <dbReference type="Proteomes" id="UP000310636"/>
    </source>
</evidence>
<dbReference type="RefSeq" id="WP_136370808.1">
    <property type="nucleotide sequence ID" value="NZ_SSOB01000019.1"/>
</dbReference>
<keyword evidence="1" id="KW-0645">Protease</keyword>
<keyword evidence="1" id="KW-0378">Hydrolase</keyword>
<dbReference type="GO" id="GO:0006508">
    <property type="term" value="P:proteolysis"/>
    <property type="evidence" value="ECO:0007669"/>
    <property type="project" value="UniProtKB-KW"/>
</dbReference>
<dbReference type="InterPro" id="IPR009665">
    <property type="entry name" value="YyaC"/>
</dbReference>
<dbReference type="NCBIfam" id="TIGR02841">
    <property type="entry name" value="spore_YyaC"/>
    <property type="match status" value="1"/>
</dbReference>
<comment type="caution">
    <text evidence="1">The sequence shown here is derived from an EMBL/GenBank/DDBJ whole genome shotgun (WGS) entry which is preliminary data.</text>
</comment>
<dbReference type="EMBL" id="SSOB01000019">
    <property type="protein sequence ID" value="THF77508.1"/>
    <property type="molecule type" value="Genomic_DNA"/>
</dbReference>
<proteinExistence type="predicted"/>
<gene>
    <name evidence="1" type="primary">yyaC</name>
    <name evidence="1" type="ORF">E6C55_15945</name>
</gene>
<organism evidence="1 2">
    <name type="scientific">Cohnella fermenti</name>
    <dbReference type="NCBI Taxonomy" id="2565925"/>
    <lineage>
        <taxon>Bacteria</taxon>
        <taxon>Bacillati</taxon>
        <taxon>Bacillota</taxon>
        <taxon>Bacilli</taxon>
        <taxon>Bacillales</taxon>
        <taxon>Paenibacillaceae</taxon>
        <taxon>Cohnella</taxon>
    </lineage>
</organism>
<accession>A0A4S4BRA8</accession>
<protein>
    <submittedName>
        <fullName evidence="1">Spore protease YyaC</fullName>
    </submittedName>
</protein>
<dbReference type="SUPFAM" id="SSF53163">
    <property type="entry name" value="HybD-like"/>
    <property type="match status" value="1"/>
</dbReference>
<reference evidence="1 2" key="1">
    <citation type="submission" date="2019-04" db="EMBL/GenBank/DDBJ databases">
        <title>Cohnella sp. nov. isolated from preserved vegetables.</title>
        <authorList>
            <person name="Lin S.-Y."/>
            <person name="Hung M.-H."/>
            <person name="Young C.-C."/>
        </authorList>
    </citation>
    <scope>NUCLEOTIDE SEQUENCE [LARGE SCALE GENOMIC DNA]</scope>
    <source>
        <strain evidence="1 2">CC-MHH1044</strain>
    </source>
</reference>
<keyword evidence="2" id="KW-1185">Reference proteome</keyword>
<dbReference type="GO" id="GO:0008233">
    <property type="term" value="F:peptidase activity"/>
    <property type="evidence" value="ECO:0007669"/>
    <property type="project" value="UniProtKB-KW"/>
</dbReference>
<dbReference type="Proteomes" id="UP000310636">
    <property type="component" value="Unassembled WGS sequence"/>
</dbReference>
<sequence>MPNAYYSDPRRTDDQAALEAFFARIASLHGPDAIRFLCIGTDRSTGDSLGPWVGTMLRERGFGRVHGTLEAPCDADRLPAEIASLTAGEPVVAIDACLGRPENVGRCLLAEGPLQPARSVGGSFPPVGAYSVAAVVNAVGPKPYWTLQTTSLYRVLTMAEEIANAAAAAWGKDVHLNSWKAIRYNRTT</sequence>
<name>A0A4S4BRA8_9BACL</name>
<evidence type="ECO:0000313" key="1">
    <source>
        <dbReference type="EMBL" id="THF77508.1"/>
    </source>
</evidence>